<evidence type="ECO:0000313" key="3">
    <source>
        <dbReference type="Proteomes" id="UP001054889"/>
    </source>
</evidence>
<comment type="caution">
    <text evidence="2">The sequence shown here is derived from an EMBL/GenBank/DDBJ whole genome shotgun (WGS) entry which is preliminary data.</text>
</comment>
<reference evidence="2" key="1">
    <citation type="journal article" date="2018" name="DNA Res.">
        <title>Multiple hybrid de novo genome assembly of finger millet, an orphan allotetraploid crop.</title>
        <authorList>
            <person name="Hatakeyama M."/>
            <person name="Aluri S."/>
            <person name="Balachadran M.T."/>
            <person name="Sivarajan S.R."/>
            <person name="Patrignani A."/>
            <person name="Gruter S."/>
            <person name="Poveda L."/>
            <person name="Shimizu-Inatsugi R."/>
            <person name="Baeten J."/>
            <person name="Francoijs K.J."/>
            <person name="Nataraja K.N."/>
            <person name="Reddy Y.A.N."/>
            <person name="Phadnis S."/>
            <person name="Ravikumar R.L."/>
            <person name="Schlapbach R."/>
            <person name="Sreeman S.M."/>
            <person name="Shimizu K.K."/>
        </authorList>
    </citation>
    <scope>NUCLEOTIDE SEQUENCE</scope>
</reference>
<evidence type="ECO:0000256" key="1">
    <source>
        <dbReference type="SAM" id="MobiDB-lite"/>
    </source>
</evidence>
<dbReference type="EMBL" id="BQKI01000094">
    <property type="protein sequence ID" value="GJN37275.1"/>
    <property type="molecule type" value="Genomic_DNA"/>
</dbReference>
<feature type="compositionally biased region" description="Basic and acidic residues" evidence="1">
    <location>
        <begin position="63"/>
        <end position="73"/>
    </location>
</feature>
<dbReference type="Proteomes" id="UP001054889">
    <property type="component" value="Unassembled WGS sequence"/>
</dbReference>
<dbReference type="AlphaFoldDB" id="A0AAV5FS35"/>
<accession>A0AAV5FS35</accession>
<organism evidence="2 3">
    <name type="scientific">Eleusine coracana subsp. coracana</name>
    <dbReference type="NCBI Taxonomy" id="191504"/>
    <lineage>
        <taxon>Eukaryota</taxon>
        <taxon>Viridiplantae</taxon>
        <taxon>Streptophyta</taxon>
        <taxon>Embryophyta</taxon>
        <taxon>Tracheophyta</taxon>
        <taxon>Spermatophyta</taxon>
        <taxon>Magnoliopsida</taxon>
        <taxon>Liliopsida</taxon>
        <taxon>Poales</taxon>
        <taxon>Poaceae</taxon>
        <taxon>PACMAD clade</taxon>
        <taxon>Chloridoideae</taxon>
        <taxon>Cynodonteae</taxon>
        <taxon>Eleusininae</taxon>
        <taxon>Eleusine</taxon>
    </lineage>
</organism>
<feature type="region of interest" description="Disordered" evidence="1">
    <location>
        <begin position="52"/>
        <end position="73"/>
    </location>
</feature>
<gene>
    <name evidence="2" type="primary">gb26209</name>
    <name evidence="2" type="ORF">PR202_gb26209</name>
</gene>
<reference evidence="2" key="2">
    <citation type="submission" date="2021-12" db="EMBL/GenBank/DDBJ databases">
        <title>Resequencing data analysis of finger millet.</title>
        <authorList>
            <person name="Hatakeyama M."/>
            <person name="Aluri S."/>
            <person name="Balachadran M.T."/>
            <person name="Sivarajan S.R."/>
            <person name="Poveda L."/>
            <person name="Shimizu-Inatsugi R."/>
            <person name="Schlapbach R."/>
            <person name="Sreeman S.M."/>
            <person name="Shimizu K.K."/>
        </authorList>
    </citation>
    <scope>NUCLEOTIDE SEQUENCE</scope>
</reference>
<proteinExistence type="predicted"/>
<sequence length="73" mass="7839">MAILTADPAGKQHRQGACLKEKKGAKDDMVEFEPALSAGLVYPYTAAMTSAGHPRRAATIRRGQQERELAGDV</sequence>
<evidence type="ECO:0000313" key="2">
    <source>
        <dbReference type="EMBL" id="GJN37275.1"/>
    </source>
</evidence>
<keyword evidence="3" id="KW-1185">Reference proteome</keyword>
<protein>
    <submittedName>
        <fullName evidence="2">Uncharacterized protein</fullName>
    </submittedName>
</protein>
<name>A0AAV5FS35_ELECO</name>